<name>A0A940IF58_9BACT</name>
<evidence type="ECO:0000256" key="1">
    <source>
        <dbReference type="ARBA" id="ARBA00022441"/>
    </source>
</evidence>
<dbReference type="SUPFAM" id="SSF117281">
    <property type="entry name" value="Kelch motif"/>
    <property type="match status" value="2"/>
</dbReference>
<protein>
    <recommendedName>
        <fullName evidence="6">Galactose oxidase</fullName>
    </recommendedName>
</protein>
<dbReference type="Proteomes" id="UP000712007">
    <property type="component" value="Unassembled WGS sequence"/>
</dbReference>
<organism evidence="4 5">
    <name type="scientific">Candidatus Aphodosoma intestinipullorum</name>
    <dbReference type="NCBI Taxonomy" id="2840674"/>
    <lineage>
        <taxon>Bacteria</taxon>
        <taxon>Pseudomonadati</taxon>
        <taxon>Bacteroidota</taxon>
        <taxon>Bacteroidia</taxon>
        <taxon>Bacteroidales</taxon>
        <taxon>Candidatus Aphodosoma</taxon>
    </lineage>
</organism>
<dbReference type="PROSITE" id="PS51257">
    <property type="entry name" value="PROKAR_LIPOPROTEIN"/>
    <property type="match status" value="1"/>
</dbReference>
<dbReference type="Gene3D" id="2.120.10.80">
    <property type="entry name" value="Kelch-type beta propeller"/>
    <property type="match status" value="2"/>
</dbReference>
<comment type="caution">
    <text evidence="4">The sequence shown here is derived from an EMBL/GenBank/DDBJ whole genome shotgun (WGS) entry which is preliminary data.</text>
</comment>
<keyword evidence="2" id="KW-0677">Repeat</keyword>
<keyword evidence="3" id="KW-0732">Signal</keyword>
<dbReference type="PANTHER" id="PTHR45632">
    <property type="entry name" value="LD33804P"/>
    <property type="match status" value="1"/>
</dbReference>
<accession>A0A940IF58</accession>
<dbReference type="AlphaFoldDB" id="A0A940IF58"/>
<reference evidence="4" key="2">
    <citation type="journal article" date="2021" name="PeerJ">
        <title>Extensive microbial diversity within the chicken gut microbiome revealed by metagenomics and culture.</title>
        <authorList>
            <person name="Gilroy R."/>
            <person name="Ravi A."/>
            <person name="Getino M."/>
            <person name="Pursley I."/>
            <person name="Horton D.L."/>
            <person name="Alikhan N.F."/>
            <person name="Baker D."/>
            <person name="Gharbi K."/>
            <person name="Hall N."/>
            <person name="Watson M."/>
            <person name="Adriaenssens E.M."/>
            <person name="Foster-Nyarko E."/>
            <person name="Jarju S."/>
            <person name="Secka A."/>
            <person name="Antonio M."/>
            <person name="Oren A."/>
            <person name="Chaudhuri R.R."/>
            <person name="La Ragione R."/>
            <person name="Hildebrand F."/>
            <person name="Pallen M.J."/>
        </authorList>
    </citation>
    <scope>NUCLEOTIDE SEQUENCE</scope>
    <source>
        <strain evidence="4">3924</strain>
    </source>
</reference>
<keyword evidence="1" id="KW-0880">Kelch repeat</keyword>
<evidence type="ECO:0008006" key="6">
    <source>
        <dbReference type="Google" id="ProtNLM"/>
    </source>
</evidence>
<dbReference type="EMBL" id="JADIMV010000111">
    <property type="protein sequence ID" value="MBO8440266.1"/>
    <property type="molecule type" value="Genomic_DNA"/>
</dbReference>
<evidence type="ECO:0000256" key="2">
    <source>
        <dbReference type="ARBA" id="ARBA00022737"/>
    </source>
</evidence>
<sequence>MKSVLGYVAIAFVLMLCACAPVEPEVPVSFEPLASIPVGRASAVSFSVGGKGYVLGGRTATKGGYLNDFWMYDPPHNEWIQLPDAPFKARVNAVAQVSGDKVFVGLGYNGGGVYDTTSYQRDWWMYDTQSGEWERRADYPTYETAGASAFAVGDDIMVCFGYYDHATNHVYAYNVPDDKWRRIDASVCSGKEESIAGSVGGRHFVGTCARWYEYIAADGRWVTRSVIPNETSRLCAGSVTISGSLFMIGGRVAWQDIKVYDEVWEYMVDADRWRLRGYTPNGGRENLVAFEIGGIVYVGFGENEDGEVLDDFYKMVIP</sequence>
<dbReference type="Pfam" id="PF24681">
    <property type="entry name" value="Kelch_KLHDC2_KLHL20_DRC7"/>
    <property type="match status" value="1"/>
</dbReference>
<evidence type="ECO:0000256" key="3">
    <source>
        <dbReference type="SAM" id="SignalP"/>
    </source>
</evidence>
<feature type="signal peptide" evidence="3">
    <location>
        <begin position="1"/>
        <end position="20"/>
    </location>
</feature>
<dbReference type="PANTHER" id="PTHR45632:SF3">
    <property type="entry name" value="KELCH-LIKE PROTEIN 32"/>
    <property type="match status" value="1"/>
</dbReference>
<proteinExistence type="predicted"/>
<evidence type="ECO:0000313" key="5">
    <source>
        <dbReference type="Proteomes" id="UP000712007"/>
    </source>
</evidence>
<dbReference type="InterPro" id="IPR015915">
    <property type="entry name" value="Kelch-typ_b-propeller"/>
</dbReference>
<feature type="chain" id="PRO_5038048976" description="Galactose oxidase" evidence="3">
    <location>
        <begin position="21"/>
        <end position="318"/>
    </location>
</feature>
<gene>
    <name evidence="4" type="ORF">IAC51_06400</name>
</gene>
<reference evidence="4" key="1">
    <citation type="submission" date="2020-10" db="EMBL/GenBank/DDBJ databases">
        <authorList>
            <person name="Gilroy R."/>
        </authorList>
    </citation>
    <scope>NUCLEOTIDE SEQUENCE</scope>
    <source>
        <strain evidence="4">3924</strain>
    </source>
</reference>
<evidence type="ECO:0000313" key="4">
    <source>
        <dbReference type="EMBL" id="MBO8440266.1"/>
    </source>
</evidence>